<dbReference type="RefSeq" id="WP_167838235.1">
    <property type="nucleotide sequence ID" value="NZ_CP047616.1"/>
</dbReference>
<dbReference type="Gene3D" id="2.30.24.10">
    <property type="entry name" value="CAT RNA-binding domain"/>
    <property type="match status" value="1"/>
</dbReference>
<feature type="domain" description="CAT RNA-binding" evidence="1">
    <location>
        <begin position="1"/>
        <end position="60"/>
    </location>
</feature>
<sequence>MQISKILNNNVVITEKDQAEVVAMGRGLAFGKKIGDQIAVDKIEKFYTLKGDESSRVDELYDELSFNA</sequence>
<dbReference type="Proteomes" id="UP000501945">
    <property type="component" value="Chromosome"/>
</dbReference>
<dbReference type="EMBL" id="CP047616">
    <property type="protein sequence ID" value="QIW52792.1"/>
    <property type="molecule type" value="Genomic_DNA"/>
</dbReference>
<dbReference type="InterPro" id="IPR036650">
    <property type="entry name" value="CAT_RNA-bd_dom_sf"/>
</dbReference>
<dbReference type="InterPro" id="IPR004341">
    <property type="entry name" value="CAT_RNA-bd_dom"/>
</dbReference>
<reference evidence="2 3" key="1">
    <citation type="submission" date="2019-12" db="EMBL/GenBank/DDBJ databases">
        <title>Whole genome sequences of Lactococcus raffinolactis strains isolated from sewage.</title>
        <authorList>
            <person name="Ybazeta G."/>
            <person name="Ross M."/>
            <person name="Brabant-Kirwan D."/>
            <person name="Saleh M."/>
            <person name="Dillon J.A."/>
            <person name="Splinter K."/>
            <person name="Nokhbeh R."/>
        </authorList>
    </citation>
    <scope>NUCLEOTIDE SEQUENCE [LARGE SCALE GENOMIC DNA]</scope>
    <source>
        <strain evidence="2 3">Lr_19_5</strain>
    </source>
</reference>
<dbReference type="Pfam" id="PF03123">
    <property type="entry name" value="CAT_RBD"/>
    <property type="match status" value="1"/>
</dbReference>
<evidence type="ECO:0000313" key="2">
    <source>
        <dbReference type="EMBL" id="QIW52792.1"/>
    </source>
</evidence>
<protein>
    <recommendedName>
        <fullName evidence="1">CAT RNA-binding domain-containing protein</fullName>
    </recommendedName>
</protein>
<evidence type="ECO:0000259" key="1">
    <source>
        <dbReference type="SMART" id="SM01061"/>
    </source>
</evidence>
<dbReference type="SUPFAM" id="SSF50151">
    <property type="entry name" value="SacY-like RNA-binding domain"/>
    <property type="match status" value="1"/>
</dbReference>
<evidence type="ECO:0000313" key="3">
    <source>
        <dbReference type="Proteomes" id="UP000501945"/>
    </source>
</evidence>
<gene>
    <name evidence="2" type="ORF">GU336_00690</name>
</gene>
<dbReference type="SMART" id="SM01061">
    <property type="entry name" value="CAT_RBD"/>
    <property type="match status" value="1"/>
</dbReference>
<accession>A0A6H0UAK0</accession>
<organism evidence="2 3">
    <name type="scientific">Pseudolactococcus raffinolactis</name>
    <dbReference type="NCBI Taxonomy" id="1366"/>
    <lineage>
        <taxon>Bacteria</taxon>
        <taxon>Bacillati</taxon>
        <taxon>Bacillota</taxon>
        <taxon>Bacilli</taxon>
        <taxon>Lactobacillales</taxon>
        <taxon>Streptococcaceae</taxon>
        <taxon>Pseudolactococcus</taxon>
    </lineage>
</organism>
<name>A0A6H0UAK0_9LACT</name>
<dbReference type="GO" id="GO:0003723">
    <property type="term" value="F:RNA binding"/>
    <property type="evidence" value="ECO:0007669"/>
    <property type="project" value="InterPro"/>
</dbReference>
<dbReference type="AlphaFoldDB" id="A0A6H0UAK0"/>
<proteinExistence type="predicted"/>